<accession>A0A409YLE3</accession>
<feature type="region of interest" description="Disordered" evidence="1">
    <location>
        <begin position="694"/>
        <end position="801"/>
    </location>
</feature>
<keyword evidence="3" id="KW-1185">Reference proteome</keyword>
<feature type="compositionally biased region" description="Low complexity" evidence="1">
    <location>
        <begin position="85"/>
        <end position="101"/>
    </location>
</feature>
<feature type="compositionally biased region" description="Low complexity" evidence="1">
    <location>
        <begin position="127"/>
        <end position="136"/>
    </location>
</feature>
<feature type="compositionally biased region" description="Basic and acidic residues" evidence="1">
    <location>
        <begin position="223"/>
        <end position="235"/>
    </location>
</feature>
<feature type="compositionally biased region" description="Low complexity" evidence="1">
    <location>
        <begin position="460"/>
        <end position="489"/>
    </location>
</feature>
<dbReference type="Proteomes" id="UP000284706">
    <property type="component" value="Unassembled WGS sequence"/>
</dbReference>
<dbReference type="EMBL" id="NHYE01000695">
    <property type="protein sequence ID" value="PPR03856.1"/>
    <property type="molecule type" value="Genomic_DNA"/>
</dbReference>
<dbReference type="OrthoDB" id="2413468at2759"/>
<gene>
    <name evidence="2" type="ORF">CVT26_000854</name>
</gene>
<dbReference type="InParanoid" id="A0A409YLE3"/>
<feature type="compositionally biased region" description="Low complexity" evidence="1">
    <location>
        <begin position="610"/>
        <end position="630"/>
    </location>
</feature>
<feature type="compositionally biased region" description="Polar residues" evidence="1">
    <location>
        <begin position="443"/>
        <end position="453"/>
    </location>
</feature>
<feature type="compositionally biased region" description="Polar residues" evidence="1">
    <location>
        <begin position="771"/>
        <end position="796"/>
    </location>
</feature>
<protein>
    <submittedName>
        <fullName evidence="2">Uncharacterized protein</fullName>
    </submittedName>
</protein>
<feature type="region of interest" description="Disordered" evidence="1">
    <location>
        <begin position="318"/>
        <end position="641"/>
    </location>
</feature>
<feature type="compositionally biased region" description="Polar residues" evidence="1">
    <location>
        <begin position="403"/>
        <end position="425"/>
    </location>
</feature>
<feature type="compositionally biased region" description="Polar residues" evidence="1">
    <location>
        <begin position="594"/>
        <end position="604"/>
    </location>
</feature>
<reference evidence="2 3" key="1">
    <citation type="journal article" date="2018" name="Evol. Lett.">
        <title>Horizontal gene cluster transfer increased hallucinogenic mushroom diversity.</title>
        <authorList>
            <person name="Reynolds H.T."/>
            <person name="Vijayakumar V."/>
            <person name="Gluck-Thaler E."/>
            <person name="Korotkin H.B."/>
            <person name="Matheny P.B."/>
            <person name="Slot J.C."/>
        </authorList>
    </citation>
    <scope>NUCLEOTIDE SEQUENCE [LARGE SCALE GENOMIC DNA]</scope>
    <source>
        <strain evidence="2 3">SRW20</strain>
    </source>
</reference>
<feature type="region of interest" description="Disordered" evidence="1">
    <location>
        <begin position="815"/>
        <end position="891"/>
    </location>
</feature>
<feature type="compositionally biased region" description="Polar residues" evidence="1">
    <location>
        <begin position="318"/>
        <end position="328"/>
    </location>
</feature>
<feature type="compositionally biased region" description="Polar residues" evidence="1">
    <location>
        <begin position="714"/>
        <end position="724"/>
    </location>
</feature>
<feature type="compositionally biased region" description="Low complexity" evidence="1">
    <location>
        <begin position="869"/>
        <end position="882"/>
    </location>
</feature>
<feature type="compositionally biased region" description="Polar residues" evidence="1">
    <location>
        <begin position="193"/>
        <end position="206"/>
    </location>
</feature>
<dbReference type="STRING" id="231916.A0A409YLE3"/>
<dbReference type="AlphaFoldDB" id="A0A409YLE3"/>
<feature type="compositionally biased region" description="Low complexity" evidence="1">
    <location>
        <begin position="64"/>
        <end position="73"/>
    </location>
</feature>
<feature type="compositionally biased region" description="Polar residues" evidence="1">
    <location>
        <begin position="523"/>
        <end position="533"/>
    </location>
</feature>
<feature type="compositionally biased region" description="Polar residues" evidence="1">
    <location>
        <begin position="116"/>
        <end position="125"/>
    </location>
</feature>
<feature type="compositionally biased region" description="Low complexity" evidence="1">
    <location>
        <begin position="243"/>
        <end position="260"/>
    </location>
</feature>
<feature type="region of interest" description="Disordered" evidence="1">
    <location>
        <begin position="40"/>
        <end position="141"/>
    </location>
</feature>
<sequence length="960" mass="102359">MKSPLKRLSYVLAFIGEATPSRSKPAKDRSDNVLSYYESSIPNESRNYIRASNHAAGPHTRKASTTSMSSDSDYSYDSETDVKGAASEASSSATRRSSAPSKGGADRRRVAIVQMDNANDGSYKNPSEASSSSGSLHSRRGNRSKLAGLALVAPPDAALRSYTHLTPPLSAPITTDSTNNSLLAVHQDKGHNRSASEISASRNGPTRDQLGIVGAIQGSSTPDENKAKAQTEGESRPNGQHTSMANSRSSSPSKRSTISSNLNQSQELLQPLSSARPSQSVIDLFSPIVTPNIGEGKEISDPVAGPVVVKLEDVSMKSGSGTASSWRSESPALASVHTHSRSATPSATPAYLNYEPGTHAIAGPLPPPPRATNINVSSPPPPRPPRLHSPSPRPRGGIEAAKQSLQLPESVTAALSRSPKASSTDLKSHDDEPDQSSEEGSKDSISQFSNSTSVHRREAATVSSSFSSVESSSVAEQPPKSPSKSSSPEEPVEKEPSTSESLDEEPLDVPTVTVVEPAPRSEPNPSDDSTLSNKIDHTKFDQWLKENPQLVQPFGGAKREISLDDQRFELPERSTSPLSSGHTDDAPSPPPKSFRNSFSNNLKRFSTLPKTPSLSSGKRSSGSTYLSRTPSPSPRHTPHAPFKKIISLNPAALFCHEVHGQNTTLQRCAIYASKINELYIHDCGLSEWVIETRTRGQNPQSQRGPSTKPFVPQPRQTSRSSMMSEATFPIRPDASTATDLSQGAYRDITPPGLPPTLPYPSLAMNPPRSQPARSNSSVGSGTPPSSLRSLAPTPSTKGAGFFASLGRKASLSRKDRLNVNVSAPGPSSPASAKVTPKASPATMNISRPIVITNPPTVPGGPRAPRRPQRSQTFTTSISPSSFSDREGQLGRRPSLFNLTTDAVIDIKADPAFVRQVDQLAGLLPHADRDVLAGYLRRAGQDMLAIGQYLEDERMGTIRQP</sequence>
<feature type="compositionally biased region" description="Basic and acidic residues" evidence="1">
    <location>
        <begin position="534"/>
        <end position="544"/>
    </location>
</feature>
<evidence type="ECO:0000313" key="3">
    <source>
        <dbReference type="Proteomes" id="UP000284706"/>
    </source>
</evidence>
<organism evidence="2 3">
    <name type="scientific">Gymnopilus dilepis</name>
    <dbReference type="NCBI Taxonomy" id="231916"/>
    <lineage>
        <taxon>Eukaryota</taxon>
        <taxon>Fungi</taxon>
        <taxon>Dikarya</taxon>
        <taxon>Basidiomycota</taxon>
        <taxon>Agaricomycotina</taxon>
        <taxon>Agaricomycetes</taxon>
        <taxon>Agaricomycetidae</taxon>
        <taxon>Agaricales</taxon>
        <taxon>Agaricineae</taxon>
        <taxon>Hymenogastraceae</taxon>
        <taxon>Gymnopilus</taxon>
    </lineage>
</organism>
<feature type="compositionally biased region" description="Basic and acidic residues" evidence="1">
    <location>
        <begin position="557"/>
        <end position="572"/>
    </location>
</feature>
<evidence type="ECO:0000313" key="2">
    <source>
        <dbReference type="EMBL" id="PPR03856.1"/>
    </source>
</evidence>
<name>A0A409YLE3_9AGAR</name>
<evidence type="ECO:0000256" key="1">
    <source>
        <dbReference type="SAM" id="MobiDB-lite"/>
    </source>
</evidence>
<feature type="compositionally biased region" description="Polar residues" evidence="1">
    <location>
        <begin position="695"/>
        <end position="705"/>
    </location>
</feature>
<comment type="caution">
    <text evidence="2">The sequence shown here is derived from an EMBL/GenBank/DDBJ whole genome shotgun (WGS) entry which is preliminary data.</text>
</comment>
<proteinExistence type="predicted"/>
<feature type="compositionally biased region" description="Low complexity" evidence="1">
    <location>
        <begin position="822"/>
        <end position="832"/>
    </location>
</feature>
<feature type="region of interest" description="Disordered" evidence="1">
    <location>
        <begin position="187"/>
        <end position="261"/>
    </location>
</feature>